<feature type="transmembrane region" description="Helical" evidence="7">
    <location>
        <begin position="226"/>
        <end position="251"/>
    </location>
</feature>
<accession>A0A5C8UQZ0</accession>
<protein>
    <submittedName>
        <fullName evidence="10">Carbohydrate ABC transporter permease</fullName>
    </submittedName>
</protein>
<dbReference type="PANTHER" id="PTHR43744:SF12">
    <property type="entry name" value="ABC TRANSPORTER PERMEASE PROTEIN MG189-RELATED"/>
    <property type="match status" value="1"/>
</dbReference>
<sequence length="321" mass="36336">MTLPRVEQGEADVTLTTTTPQPRGPEDEAALDAPKREEVGRARDGSRQKWYSSAIARILMIGLSLLFLLPLYWMIASALKSGQELSHYPPTWFPQEFHWENFVNAVNAMPFWSFFRNTAVITVLSVIFSVVSNFIVAYGFACLEWKGRDRVFYIVLATLFIPFPVTLIPMFDLYANLGWVNTWLPLIVPNLFASAFFVFLLRQFLLQIPKDMLDAARLDAASEWAIAWRLVFPTALPALTAVGIFSAVGAWNDFMGPLIYLQDVNVQTLSIGLQAFRQTNQQDIQFNELMAASVLVIAPLIILFFVFQRYFLKGITLGGFK</sequence>
<evidence type="ECO:0000256" key="4">
    <source>
        <dbReference type="ARBA" id="ARBA00022692"/>
    </source>
</evidence>
<gene>
    <name evidence="10" type="ORF">FVP33_08850</name>
</gene>
<keyword evidence="11" id="KW-1185">Reference proteome</keyword>
<evidence type="ECO:0000259" key="9">
    <source>
        <dbReference type="PROSITE" id="PS50928"/>
    </source>
</evidence>
<organism evidence="10 11">
    <name type="scientific">Lacisediminihabitans profunda</name>
    <dbReference type="NCBI Taxonomy" id="2594790"/>
    <lineage>
        <taxon>Bacteria</taxon>
        <taxon>Bacillati</taxon>
        <taxon>Actinomycetota</taxon>
        <taxon>Actinomycetes</taxon>
        <taxon>Micrococcales</taxon>
        <taxon>Microbacteriaceae</taxon>
        <taxon>Lacisediminihabitans</taxon>
    </lineage>
</organism>
<dbReference type="EMBL" id="VRMG01000006">
    <property type="protein sequence ID" value="TXN30619.1"/>
    <property type="molecule type" value="Genomic_DNA"/>
</dbReference>
<evidence type="ECO:0000256" key="5">
    <source>
        <dbReference type="ARBA" id="ARBA00022989"/>
    </source>
</evidence>
<feature type="transmembrane region" description="Helical" evidence="7">
    <location>
        <begin position="152"/>
        <end position="171"/>
    </location>
</feature>
<comment type="subcellular location">
    <subcellularLocation>
        <location evidence="1 7">Cell membrane</location>
        <topology evidence="1 7">Multi-pass membrane protein</topology>
    </subcellularLocation>
</comment>
<evidence type="ECO:0000313" key="11">
    <source>
        <dbReference type="Proteomes" id="UP000321379"/>
    </source>
</evidence>
<feature type="transmembrane region" description="Helical" evidence="7">
    <location>
        <begin position="183"/>
        <end position="205"/>
    </location>
</feature>
<keyword evidence="3" id="KW-1003">Cell membrane</keyword>
<dbReference type="SUPFAM" id="SSF161098">
    <property type="entry name" value="MetI-like"/>
    <property type="match status" value="1"/>
</dbReference>
<comment type="similarity">
    <text evidence="7">Belongs to the binding-protein-dependent transport system permease family.</text>
</comment>
<evidence type="ECO:0000256" key="2">
    <source>
        <dbReference type="ARBA" id="ARBA00022448"/>
    </source>
</evidence>
<dbReference type="PROSITE" id="PS50928">
    <property type="entry name" value="ABC_TM1"/>
    <property type="match status" value="1"/>
</dbReference>
<feature type="transmembrane region" description="Helical" evidence="7">
    <location>
        <begin position="54"/>
        <end position="75"/>
    </location>
</feature>
<dbReference type="Gene3D" id="1.10.3720.10">
    <property type="entry name" value="MetI-like"/>
    <property type="match status" value="1"/>
</dbReference>
<keyword evidence="6 7" id="KW-0472">Membrane</keyword>
<evidence type="ECO:0000256" key="3">
    <source>
        <dbReference type="ARBA" id="ARBA00022475"/>
    </source>
</evidence>
<dbReference type="CDD" id="cd06261">
    <property type="entry name" value="TM_PBP2"/>
    <property type="match status" value="1"/>
</dbReference>
<dbReference type="AlphaFoldDB" id="A0A5C8UQZ0"/>
<evidence type="ECO:0000256" key="8">
    <source>
        <dbReference type="SAM" id="MobiDB-lite"/>
    </source>
</evidence>
<dbReference type="InterPro" id="IPR035906">
    <property type="entry name" value="MetI-like_sf"/>
</dbReference>
<dbReference type="GO" id="GO:0055085">
    <property type="term" value="P:transmembrane transport"/>
    <property type="evidence" value="ECO:0007669"/>
    <property type="project" value="InterPro"/>
</dbReference>
<evidence type="ECO:0000256" key="6">
    <source>
        <dbReference type="ARBA" id="ARBA00023136"/>
    </source>
</evidence>
<keyword evidence="2 7" id="KW-0813">Transport</keyword>
<dbReference type="Proteomes" id="UP000321379">
    <property type="component" value="Unassembled WGS sequence"/>
</dbReference>
<dbReference type="GO" id="GO:0005886">
    <property type="term" value="C:plasma membrane"/>
    <property type="evidence" value="ECO:0007669"/>
    <property type="project" value="UniProtKB-SubCell"/>
</dbReference>
<feature type="region of interest" description="Disordered" evidence="8">
    <location>
        <begin position="1"/>
        <end position="41"/>
    </location>
</feature>
<feature type="domain" description="ABC transmembrane type-1" evidence="9">
    <location>
        <begin position="115"/>
        <end position="307"/>
    </location>
</feature>
<feature type="transmembrane region" description="Helical" evidence="7">
    <location>
        <begin position="119"/>
        <end position="140"/>
    </location>
</feature>
<evidence type="ECO:0000313" key="10">
    <source>
        <dbReference type="EMBL" id="TXN30619.1"/>
    </source>
</evidence>
<dbReference type="InterPro" id="IPR000515">
    <property type="entry name" value="MetI-like"/>
</dbReference>
<dbReference type="Pfam" id="PF00528">
    <property type="entry name" value="BPD_transp_1"/>
    <property type="match status" value="1"/>
</dbReference>
<keyword evidence="5 7" id="KW-1133">Transmembrane helix</keyword>
<evidence type="ECO:0000256" key="7">
    <source>
        <dbReference type="RuleBase" id="RU363032"/>
    </source>
</evidence>
<dbReference type="PANTHER" id="PTHR43744">
    <property type="entry name" value="ABC TRANSPORTER PERMEASE PROTEIN MG189-RELATED-RELATED"/>
    <property type="match status" value="1"/>
</dbReference>
<evidence type="ECO:0000256" key="1">
    <source>
        <dbReference type="ARBA" id="ARBA00004651"/>
    </source>
</evidence>
<proteinExistence type="inferred from homology"/>
<name>A0A5C8UQZ0_9MICO</name>
<comment type="caution">
    <text evidence="10">The sequence shown here is derived from an EMBL/GenBank/DDBJ whole genome shotgun (WGS) entry which is preliminary data.</text>
</comment>
<reference evidence="10 11" key="1">
    <citation type="submission" date="2019-08" db="EMBL/GenBank/DDBJ databases">
        <title>Bacterial whole genome sequence for Glaciihabitans sp. CHu50b-6-2.</title>
        <authorList>
            <person name="Jin L."/>
        </authorList>
    </citation>
    <scope>NUCLEOTIDE SEQUENCE [LARGE SCALE GENOMIC DNA]</scope>
    <source>
        <strain evidence="10 11">CHu50b-6-2</strain>
    </source>
</reference>
<feature type="transmembrane region" description="Helical" evidence="7">
    <location>
        <begin position="289"/>
        <end position="312"/>
    </location>
</feature>
<keyword evidence="4 7" id="KW-0812">Transmembrane</keyword>